<keyword evidence="1" id="KW-0175">Coiled coil</keyword>
<evidence type="ECO:0000313" key="4">
    <source>
        <dbReference type="Proteomes" id="UP001231924"/>
    </source>
</evidence>
<protein>
    <recommendedName>
        <fullName evidence="5">PE domain-containing protein</fullName>
    </recommendedName>
</protein>
<name>A0ABT7M3Y7_9PSEU</name>
<reference evidence="3 4" key="1">
    <citation type="submission" date="2023-06" db="EMBL/GenBank/DDBJ databases">
        <title>Actinomycetospora Odt1-22.</title>
        <authorList>
            <person name="Supong K."/>
        </authorList>
    </citation>
    <scope>NUCLEOTIDE SEQUENCE [LARGE SCALE GENOMIC DNA]</scope>
    <source>
        <strain evidence="3 4">Odt1-22</strain>
    </source>
</reference>
<gene>
    <name evidence="3" type="ORF">QRT03_00730</name>
</gene>
<evidence type="ECO:0000256" key="2">
    <source>
        <dbReference type="SAM" id="MobiDB-lite"/>
    </source>
</evidence>
<keyword evidence="4" id="KW-1185">Reference proteome</keyword>
<dbReference type="EMBL" id="JASVWF010000001">
    <property type="protein sequence ID" value="MDL5154472.1"/>
    <property type="molecule type" value="Genomic_DNA"/>
</dbReference>
<accession>A0ABT7M3Y7</accession>
<feature type="coiled-coil region" evidence="1">
    <location>
        <begin position="115"/>
        <end position="142"/>
    </location>
</feature>
<dbReference type="Proteomes" id="UP001231924">
    <property type="component" value="Unassembled WGS sequence"/>
</dbReference>
<evidence type="ECO:0000313" key="3">
    <source>
        <dbReference type="EMBL" id="MDL5154472.1"/>
    </source>
</evidence>
<comment type="caution">
    <text evidence="3">The sequence shown here is derived from an EMBL/GenBank/DDBJ whole genome shotgun (WGS) entry which is preliminary data.</text>
</comment>
<proteinExistence type="predicted"/>
<dbReference type="RefSeq" id="WP_286050510.1">
    <property type="nucleotide sequence ID" value="NZ_JASVWF010000001.1"/>
</dbReference>
<sequence length="154" mass="16123">MSVPVPPGLFTEPPRGASAIPTPTPQASDPTVLANGQVIPRQSMPVAAEGNSFTVDLDAAPQVLGDLRTARDQLYDLRHEAAFLGKIDPGTQDDVSRDAAAVFGAVAVGGPGSLLAALTAGIDRLNELISTLETEIADYRSTEGQQVRRFDDQA</sequence>
<organism evidence="3 4">
    <name type="scientific">Actinomycetospora termitidis</name>
    <dbReference type="NCBI Taxonomy" id="3053470"/>
    <lineage>
        <taxon>Bacteria</taxon>
        <taxon>Bacillati</taxon>
        <taxon>Actinomycetota</taxon>
        <taxon>Actinomycetes</taxon>
        <taxon>Pseudonocardiales</taxon>
        <taxon>Pseudonocardiaceae</taxon>
        <taxon>Actinomycetospora</taxon>
    </lineage>
</organism>
<evidence type="ECO:0008006" key="5">
    <source>
        <dbReference type="Google" id="ProtNLM"/>
    </source>
</evidence>
<evidence type="ECO:0000256" key="1">
    <source>
        <dbReference type="SAM" id="Coils"/>
    </source>
</evidence>
<feature type="region of interest" description="Disordered" evidence="2">
    <location>
        <begin position="1"/>
        <end position="29"/>
    </location>
</feature>